<organism evidence="1 2">
    <name type="scientific">Sphaerulina musiva (strain SO2202)</name>
    <name type="common">Poplar stem canker fungus</name>
    <name type="synonym">Septoria musiva</name>
    <dbReference type="NCBI Taxonomy" id="692275"/>
    <lineage>
        <taxon>Eukaryota</taxon>
        <taxon>Fungi</taxon>
        <taxon>Dikarya</taxon>
        <taxon>Ascomycota</taxon>
        <taxon>Pezizomycotina</taxon>
        <taxon>Dothideomycetes</taxon>
        <taxon>Dothideomycetidae</taxon>
        <taxon>Mycosphaerellales</taxon>
        <taxon>Mycosphaerellaceae</taxon>
        <taxon>Sphaerulina</taxon>
    </lineage>
</organism>
<accession>M3CVW6</accession>
<protein>
    <submittedName>
        <fullName evidence="1">Uncharacterized protein</fullName>
    </submittedName>
</protein>
<keyword evidence="2" id="KW-1185">Reference proteome</keyword>
<gene>
    <name evidence="1" type="ORF">SEPMUDRAFT_151979</name>
</gene>
<reference evidence="1 2" key="1">
    <citation type="journal article" date="2012" name="PLoS Pathog.">
        <title>Diverse lifestyles and strategies of plant pathogenesis encoded in the genomes of eighteen Dothideomycetes fungi.</title>
        <authorList>
            <person name="Ohm R.A."/>
            <person name="Feau N."/>
            <person name="Henrissat B."/>
            <person name="Schoch C.L."/>
            <person name="Horwitz B.A."/>
            <person name="Barry K.W."/>
            <person name="Condon B.J."/>
            <person name="Copeland A.C."/>
            <person name="Dhillon B."/>
            <person name="Glaser F."/>
            <person name="Hesse C.N."/>
            <person name="Kosti I."/>
            <person name="LaButti K."/>
            <person name="Lindquist E.A."/>
            <person name="Lucas S."/>
            <person name="Salamov A.A."/>
            <person name="Bradshaw R.E."/>
            <person name="Ciuffetti L."/>
            <person name="Hamelin R.C."/>
            <person name="Kema G.H.J."/>
            <person name="Lawrence C."/>
            <person name="Scott J.A."/>
            <person name="Spatafora J.W."/>
            <person name="Turgeon B.G."/>
            <person name="de Wit P.J.G.M."/>
            <person name="Zhong S."/>
            <person name="Goodwin S.B."/>
            <person name="Grigoriev I.V."/>
        </authorList>
    </citation>
    <scope>NUCLEOTIDE SEQUENCE [LARGE SCALE GENOMIC DNA]</scope>
    <source>
        <strain evidence="1 2">SO2202</strain>
    </source>
</reference>
<evidence type="ECO:0000313" key="2">
    <source>
        <dbReference type="Proteomes" id="UP000016931"/>
    </source>
</evidence>
<proteinExistence type="predicted"/>
<dbReference type="AlphaFoldDB" id="M3CVW6"/>
<evidence type="ECO:0000313" key="1">
    <source>
        <dbReference type="EMBL" id="EMF08282.1"/>
    </source>
</evidence>
<dbReference type="Proteomes" id="UP000016931">
    <property type="component" value="Unassembled WGS sequence"/>
</dbReference>
<dbReference type="HOGENOM" id="CLU_1171246_0_0_1"/>
<dbReference type="EMBL" id="KB456271">
    <property type="protein sequence ID" value="EMF08282.1"/>
    <property type="molecule type" value="Genomic_DNA"/>
</dbReference>
<dbReference type="RefSeq" id="XP_016756403.1">
    <property type="nucleotide sequence ID" value="XM_016907168.1"/>
</dbReference>
<sequence>MAMTLSGRVEGTVNNGLARQGVSSNFVPFHSSDTSNPFPKNIHLQHIKYAEGAINNHHDSLHDCCSNRPYCRSVHLTEAVSFPRRRPLHLWSLRGGATASRRIHPHHIPCTFIRHAVGGMLTFSYSQSTPATFKDSFLGSRRSLLPCRIEEADIKASLPAAGTTSKCSCATVRRLDCAAATGRMDWRRKDQRRDSTPPFLTGASQLAVKALLQRSTHSCWQNKPLSGDTGTTLMVRV</sequence>
<dbReference type="GeneID" id="27904305"/>
<name>M3CVW6_SPHMS</name>